<sequence>MTEINPISKLSDLEEPIPVESLPFGIKLGDFHLGPHLQIPLSPTMPASQTTTTTSNNALVGSIPFDTNPPALTRPMSPSATDEE</sequence>
<protein>
    <submittedName>
        <fullName evidence="1">Uncharacterized protein</fullName>
    </submittedName>
</protein>
<evidence type="ECO:0000313" key="2">
    <source>
        <dbReference type="Proteomes" id="UP001163835"/>
    </source>
</evidence>
<comment type="caution">
    <text evidence="1">The sequence shown here is derived from an EMBL/GenBank/DDBJ whole genome shotgun (WGS) entry which is preliminary data.</text>
</comment>
<dbReference type="EMBL" id="MU795071">
    <property type="protein sequence ID" value="KAJ3811131.1"/>
    <property type="molecule type" value="Genomic_DNA"/>
</dbReference>
<dbReference type="Proteomes" id="UP001163835">
    <property type="component" value="Unassembled WGS sequence"/>
</dbReference>
<keyword evidence="2" id="KW-1185">Reference proteome</keyword>
<gene>
    <name evidence="1" type="ORF">F5876DRAFT_76107</name>
</gene>
<name>A0ACC1U3G7_9AGAR</name>
<accession>A0ACC1U3G7</accession>
<reference evidence="1" key="1">
    <citation type="submission" date="2022-09" db="EMBL/GenBank/DDBJ databases">
        <title>A Global Phylogenomic Analysis of the Shiitake Genus Lentinula.</title>
        <authorList>
            <consortium name="DOE Joint Genome Institute"/>
            <person name="Sierra-Patev S."/>
            <person name="Min B."/>
            <person name="Naranjo-Ortiz M."/>
            <person name="Looney B."/>
            <person name="Konkel Z."/>
            <person name="Slot J.C."/>
            <person name="Sakamoto Y."/>
            <person name="Steenwyk J.L."/>
            <person name="Rokas A."/>
            <person name="Carro J."/>
            <person name="Camarero S."/>
            <person name="Ferreira P."/>
            <person name="Molpeceres G."/>
            <person name="Ruiz-Duenas F.J."/>
            <person name="Serrano A."/>
            <person name="Henrissat B."/>
            <person name="Drula E."/>
            <person name="Hughes K.W."/>
            <person name="Mata J.L."/>
            <person name="Ishikawa N.K."/>
            <person name="Vargas-Isla R."/>
            <person name="Ushijima S."/>
            <person name="Smith C.A."/>
            <person name="Ahrendt S."/>
            <person name="Andreopoulos W."/>
            <person name="He G."/>
            <person name="Labutti K."/>
            <person name="Lipzen A."/>
            <person name="Ng V."/>
            <person name="Riley R."/>
            <person name="Sandor L."/>
            <person name="Barry K."/>
            <person name="Martinez A.T."/>
            <person name="Xiao Y."/>
            <person name="Gibbons J.G."/>
            <person name="Terashima K."/>
            <person name="Grigoriev I.V."/>
            <person name="Hibbett D.S."/>
        </authorList>
    </citation>
    <scope>NUCLEOTIDE SEQUENCE</scope>
    <source>
        <strain evidence="1">TMI1499</strain>
    </source>
</reference>
<organism evidence="1 2">
    <name type="scientific">Lentinula aff. lateritia</name>
    <dbReference type="NCBI Taxonomy" id="2804960"/>
    <lineage>
        <taxon>Eukaryota</taxon>
        <taxon>Fungi</taxon>
        <taxon>Dikarya</taxon>
        <taxon>Basidiomycota</taxon>
        <taxon>Agaricomycotina</taxon>
        <taxon>Agaricomycetes</taxon>
        <taxon>Agaricomycetidae</taxon>
        <taxon>Agaricales</taxon>
        <taxon>Marasmiineae</taxon>
        <taxon>Omphalotaceae</taxon>
        <taxon>Lentinula</taxon>
    </lineage>
</organism>
<evidence type="ECO:0000313" key="1">
    <source>
        <dbReference type="EMBL" id="KAJ3811131.1"/>
    </source>
</evidence>
<proteinExistence type="predicted"/>